<feature type="transmembrane region" description="Helical" evidence="1">
    <location>
        <begin position="235"/>
        <end position="253"/>
    </location>
</feature>
<dbReference type="RefSeq" id="WP_082891669.1">
    <property type="nucleotide sequence ID" value="NZ_JAJCIQ010000028.1"/>
</dbReference>
<dbReference type="EMBL" id="JAJCIS010000029">
    <property type="protein sequence ID" value="MCB7389508.1"/>
    <property type="molecule type" value="Genomic_DNA"/>
</dbReference>
<evidence type="ECO:0000313" key="2">
    <source>
        <dbReference type="EMBL" id="MCB7389508.1"/>
    </source>
</evidence>
<keyword evidence="1" id="KW-1133">Transmembrane helix</keyword>
<feature type="transmembrane region" description="Helical" evidence="1">
    <location>
        <begin position="395"/>
        <end position="418"/>
    </location>
</feature>
<name>A0ABS8DM20_9FIRM</name>
<gene>
    <name evidence="2" type="ORF">LIZ65_19685</name>
</gene>
<dbReference type="Proteomes" id="UP001299546">
    <property type="component" value="Unassembled WGS sequence"/>
</dbReference>
<proteinExistence type="predicted"/>
<comment type="caution">
    <text evidence="2">The sequence shown here is derived from an EMBL/GenBank/DDBJ whole genome shotgun (WGS) entry which is preliminary data.</text>
</comment>
<evidence type="ECO:0000256" key="1">
    <source>
        <dbReference type="SAM" id="Phobius"/>
    </source>
</evidence>
<keyword evidence="1" id="KW-0812">Transmembrane</keyword>
<dbReference type="PANTHER" id="PTHR35007:SF2">
    <property type="entry name" value="PILUS ASSEMBLE PROTEIN"/>
    <property type="match status" value="1"/>
</dbReference>
<protein>
    <submittedName>
        <fullName evidence="2">Type II secretion system F family protein</fullName>
    </submittedName>
</protein>
<organism evidence="2 3">
    <name type="scientific">Bariatricus massiliensis</name>
    <dbReference type="NCBI Taxonomy" id="1745713"/>
    <lineage>
        <taxon>Bacteria</taxon>
        <taxon>Bacillati</taxon>
        <taxon>Bacillota</taxon>
        <taxon>Clostridia</taxon>
        <taxon>Lachnospirales</taxon>
        <taxon>Lachnospiraceae</taxon>
        <taxon>Bariatricus</taxon>
    </lineage>
</organism>
<reference evidence="2 3" key="1">
    <citation type="submission" date="2021-10" db="EMBL/GenBank/DDBJ databases">
        <title>Collection of gut derived symbiotic bacterial strains cultured from healthy donors.</title>
        <authorList>
            <person name="Lin H."/>
            <person name="Littmann E."/>
            <person name="Kohout C."/>
            <person name="Pamer E.G."/>
        </authorList>
    </citation>
    <scope>NUCLEOTIDE SEQUENCE [LARGE SCALE GENOMIC DNA]</scope>
    <source>
        <strain evidence="2 3">DFI.1.165</strain>
    </source>
</reference>
<sequence>MKLKDRVKKRLLDISWKSPPKVTVLVAGATLAAMLFVCMTDGINRIEKIERNGYGENARKESVMVQLEGEDTQEMEIEILPREYTEEELQSMFRQAMKALEQTIIGKNKSLDYVYHDLILPQKLSGFPFSIVWEFSRYDVIDMSGKLKQDVLKELDKNQEGVLITISAVLKYQDKEALYSTAIRAFAKEKPAGIKERILELVKQTDEETRTSPFLVLPAQFEGKDLKWGNSGGTSLPAVLLLGMTAGFCVILMDKQKKEKKRKERQELMLCDYPEIISQFTMLMGAGMTAKNVWKKVTEDYREKKKHSGEERPAYEEMLYTWQEMKSGIAEAESYERFARRCGLTVYMKFGALLSQNLKKGTKGLADIFRMEAVQAMEDRKSRAKRLGEEAGTKLLVPMFLMLAVVMAVIIIPAFWSIQI</sequence>
<keyword evidence="3" id="KW-1185">Reference proteome</keyword>
<evidence type="ECO:0000313" key="3">
    <source>
        <dbReference type="Proteomes" id="UP001299546"/>
    </source>
</evidence>
<accession>A0ABS8DM20</accession>
<dbReference type="PANTHER" id="PTHR35007">
    <property type="entry name" value="INTEGRAL MEMBRANE PROTEIN-RELATED"/>
    <property type="match status" value="1"/>
</dbReference>
<keyword evidence="1" id="KW-0472">Membrane</keyword>